<dbReference type="Pfam" id="PF13649">
    <property type="entry name" value="Methyltransf_25"/>
    <property type="match status" value="1"/>
</dbReference>
<dbReference type="Gene3D" id="3.40.50.150">
    <property type="entry name" value="Vaccinia Virus protein VP39"/>
    <property type="match status" value="1"/>
</dbReference>
<dbReference type="CDD" id="cd02440">
    <property type="entry name" value="AdoMet_MTases"/>
    <property type="match status" value="1"/>
</dbReference>
<evidence type="ECO:0000259" key="1">
    <source>
        <dbReference type="Pfam" id="PF13649"/>
    </source>
</evidence>
<sequence length="231" mass="24833">MSSYPPDLKARLKSSYDAIAPTYNAWTTAHSSLRTQYLSKLLALLPRNESQSTPLAVLELGCGAGIPVTETLASSPDGLAIHVTANDLSSTQIALGQARLAPHADRVTWLPGDMMGLDFADGSFDAIVALYSVIHLPREEQDILMGRIAKWLKPGGVVLVNFAGEDVKEATIEKWLGCDEGWMFWSGWGAEATLEKIKGGAGLEVVLGEVVKEQEDVDAAFLWVIAKAPAL</sequence>
<evidence type="ECO:0000313" key="2">
    <source>
        <dbReference type="EMBL" id="KAK3339925.1"/>
    </source>
</evidence>
<organism evidence="2 3">
    <name type="scientific">Lasiosphaeria hispida</name>
    <dbReference type="NCBI Taxonomy" id="260671"/>
    <lineage>
        <taxon>Eukaryota</taxon>
        <taxon>Fungi</taxon>
        <taxon>Dikarya</taxon>
        <taxon>Ascomycota</taxon>
        <taxon>Pezizomycotina</taxon>
        <taxon>Sordariomycetes</taxon>
        <taxon>Sordariomycetidae</taxon>
        <taxon>Sordariales</taxon>
        <taxon>Lasiosphaeriaceae</taxon>
        <taxon>Lasiosphaeria</taxon>
    </lineage>
</organism>
<dbReference type="InterPro" id="IPR029063">
    <property type="entry name" value="SAM-dependent_MTases_sf"/>
</dbReference>
<accession>A0AAJ0H5K4</accession>
<dbReference type="PANTHER" id="PTHR44068">
    <property type="entry name" value="ZGC:194242"/>
    <property type="match status" value="1"/>
</dbReference>
<dbReference type="Proteomes" id="UP001275084">
    <property type="component" value="Unassembled WGS sequence"/>
</dbReference>
<proteinExistence type="predicted"/>
<evidence type="ECO:0000313" key="3">
    <source>
        <dbReference type="Proteomes" id="UP001275084"/>
    </source>
</evidence>
<feature type="domain" description="Methyltransferase" evidence="1">
    <location>
        <begin position="57"/>
        <end position="156"/>
    </location>
</feature>
<comment type="caution">
    <text evidence="2">The sequence shown here is derived from an EMBL/GenBank/DDBJ whole genome shotgun (WGS) entry which is preliminary data.</text>
</comment>
<keyword evidence="2" id="KW-0489">Methyltransferase</keyword>
<dbReference type="InterPro" id="IPR041698">
    <property type="entry name" value="Methyltransf_25"/>
</dbReference>
<dbReference type="AlphaFoldDB" id="A0AAJ0H5K4"/>
<reference evidence="2" key="1">
    <citation type="journal article" date="2023" name="Mol. Phylogenet. Evol.">
        <title>Genome-scale phylogeny and comparative genomics of the fungal order Sordariales.</title>
        <authorList>
            <person name="Hensen N."/>
            <person name="Bonometti L."/>
            <person name="Westerberg I."/>
            <person name="Brannstrom I.O."/>
            <person name="Guillou S."/>
            <person name="Cros-Aarteil S."/>
            <person name="Calhoun S."/>
            <person name="Haridas S."/>
            <person name="Kuo A."/>
            <person name="Mondo S."/>
            <person name="Pangilinan J."/>
            <person name="Riley R."/>
            <person name="LaButti K."/>
            <person name="Andreopoulos B."/>
            <person name="Lipzen A."/>
            <person name="Chen C."/>
            <person name="Yan M."/>
            <person name="Daum C."/>
            <person name="Ng V."/>
            <person name="Clum A."/>
            <person name="Steindorff A."/>
            <person name="Ohm R.A."/>
            <person name="Martin F."/>
            <person name="Silar P."/>
            <person name="Natvig D.O."/>
            <person name="Lalanne C."/>
            <person name="Gautier V."/>
            <person name="Ament-Velasquez S.L."/>
            <person name="Kruys A."/>
            <person name="Hutchinson M.I."/>
            <person name="Powell A.J."/>
            <person name="Barry K."/>
            <person name="Miller A.N."/>
            <person name="Grigoriev I.V."/>
            <person name="Debuchy R."/>
            <person name="Gladieux P."/>
            <person name="Hiltunen Thoren M."/>
            <person name="Johannesson H."/>
        </authorList>
    </citation>
    <scope>NUCLEOTIDE SEQUENCE</scope>
    <source>
        <strain evidence="2">CBS 955.72</strain>
    </source>
</reference>
<reference evidence="2" key="2">
    <citation type="submission" date="2023-06" db="EMBL/GenBank/DDBJ databases">
        <authorList>
            <consortium name="Lawrence Berkeley National Laboratory"/>
            <person name="Haridas S."/>
            <person name="Hensen N."/>
            <person name="Bonometti L."/>
            <person name="Westerberg I."/>
            <person name="Brannstrom I.O."/>
            <person name="Guillou S."/>
            <person name="Cros-Aarteil S."/>
            <person name="Calhoun S."/>
            <person name="Kuo A."/>
            <person name="Mondo S."/>
            <person name="Pangilinan J."/>
            <person name="Riley R."/>
            <person name="Labutti K."/>
            <person name="Andreopoulos B."/>
            <person name="Lipzen A."/>
            <person name="Chen C."/>
            <person name="Yanf M."/>
            <person name="Daum C."/>
            <person name="Ng V."/>
            <person name="Clum A."/>
            <person name="Steindorff A."/>
            <person name="Ohm R."/>
            <person name="Martin F."/>
            <person name="Silar P."/>
            <person name="Natvig D."/>
            <person name="Lalanne C."/>
            <person name="Gautier V."/>
            <person name="Ament-Velasquez S.L."/>
            <person name="Kruys A."/>
            <person name="Hutchinson M.I."/>
            <person name="Powell A.J."/>
            <person name="Barry K."/>
            <person name="Miller A.N."/>
            <person name="Grigoriev I.V."/>
            <person name="Debuchy R."/>
            <person name="Gladieux P."/>
            <person name="Thoren M.H."/>
            <person name="Johannesson H."/>
        </authorList>
    </citation>
    <scope>NUCLEOTIDE SEQUENCE</scope>
    <source>
        <strain evidence="2">CBS 955.72</strain>
    </source>
</reference>
<keyword evidence="2" id="KW-0808">Transferase</keyword>
<keyword evidence="3" id="KW-1185">Reference proteome</keyword>
<gene>
    <name evidence="2" type="ORF">B0T25DRAFT_574804</name>
</gene>
<dbReference type="InterPro" id="IPR050447">
    <property type="entry name" value="Erg6_SMT_methyltransf"/>
</dbReference>
<dbReference type="SUPFAM" id="SSF53335">
    <property type="entry name" value="S-adenosyl-L-methionine-dependent methyltransferases"/>
    <property type="match status" value="1"/>
</dbReference>
<dbReference type="PANTHER" id="PTHR44068:SF11">
    <property type="entry name" value="GERANYL DIPHOSPHATE 2-C-METHYLTRANSFERASE"/>
    <property type="match status" value="1"/>
</dbReference>
<dbReference type="GO" id="GO:0032259">
    <property type="term" value="P:methylation"/>
    <property type="evidence" value="ECO:0007669"/>
    <property type="project" value="UniProtKB-KW"/>
</dbReference>
<dbReference type="GO" id="GO:0008168">
    <property type="term" value="F:methyltransferase activity"/>
    <property type="evidence" value="ECO:0007669"/>
    <property type="project" value="UniProtKB-KW"/>
</dbReference>
<protein>
    <submittedName>
        <fullName evidence="2">Methyltransferase</fullName>
    </submittedName>
</protein>
<name>A0AAJ0H5K4_9PEZI</name>
<dbReference type="EMBL" id="JAUIQD010000009">
    <property type="protein sequence ID" value="KAK3339925.1"/>
    <property type="molecule type" value="Genomic_DNA"/>
</dbReference>